<sequence>MTERYAELAQAHIMKTGSVSREVWSKLEPKPEREGKEEAVSGKEERRA</sequence>
<evidence type="ECO:0000313" key="2">
    <source>
        <dbReference type="EMBL" id="AXC10113.1"/>
    </source>
</evidence>
<accession>A0A2Z5FTG1</accession>
<gene>
    <name evidence="2" type="ORF">ACPOL_0752</name>
</gene>
<evidence type="ECO:0000313" key="3">
    <source>
        <dbReference type="Proteomes" id="UP000253606"/>
    </source>
</evidence>
<feature type="region of interest" description="Disordered" evidence="1">
    <location>
        <begin position="19"/>
        <end position="48"/>
    </location>
</feature>
<proteinExistence type="predicted"/>
<protein>
    <submittedName>
        <fullName evidence="2">Uncharacterized protein</fullName>
    </submittedName>
</protein>
<dbReference type="EMBL" id="CP030840">
    <property type="protein sequence ID" value="AXC10113.1"/>
    <property type="molecule type" value="Genomic_DNA"/>
</dbReference>
<name>A0A2Z5FTG1_9BACT</name>
<feature type="compositionally biased region" description="Basic and acidic residues" evidence="1">
    <location>
        <begin position="23"/>
        <end position="48"/>
    </location>
</feature>
<dbReference type="KEGG" id="abas:ACPOL_0752"/>
<evidence type="ECO:0000256" key="1">
    <source>
        <dbReference type="SAM" id="MobiDB-lite"/>
    </source>
</evidence>
<keyword evidence="3" id="KW-1185">Reference proteome</keyword>
<dbReference type="Proteomes" id="UP000253606">
    <property type="component" value="Chromosome"/>
</dbReference>
<reference evidence="2 3" key="1">
    <citation type="journal article" date="2018" name="Front. Microbiol.">
        <title>Hydrolytic Capabilities as a Key to Environmental Success: Chitinolytic and Cellulolytic Acidobacteria From Acidic Sub-arctic Soils and Boreal Peatlands.</title>
        <authorList>
            <person name="Belova S.E."/>
            <person name="Ravin N.V."/>
            <person name="Pankratov T.A."/>
            <person name="Rakitin A.L."/>
            <person name="Ivanova A.A."/>
            <person name="Beletsky A.V."/>
            <person name="Mardanov A.V."/>
            <person name="Sinninghe Damste J.S."/>
            <person name="Dedysh S.N."/>
        </authorList>
    </citation>
    <scope>NUCLEOTIDE SEQUENCE [LARGE SCALE GENOMIC DNA]</scope>
    <source>
        <strain evidence="2 3">SBC82</strain>
    </source>
</reference>
<dbReference type="AlphaFoldDB" id="A0A2Z5FTG1"/>
<organism evidence="2 3">
    <name type="scientific">Acidisarcina polymorpha</name>
    <dbReference type="NCBI Taxonomy" id="2211140"/>
    <lineage>
        <taxon>Bacteria</taxon>
        <taxon>Pseudomonadati</taxon>
        <taxon>Acidobacteriota</taxon>
        <taxon>Terriglobia</taxon>
        <taxon>Terriglobales</taxon>
        <taxon>Acidobacteriaceae</taxon>
        <taxon>Acidisarcina</taxon>
    </lineage>
</organism>